<keyword evidence="1" id="KW-0614">Plasmid</keyword>
<organism evidence="1 2">
    <name type="scientific">Streptomyces mirabilis</name>
    <dbReference type="NCBI Taxonomy" id="68239"/>
    <lineage>
        <taxon>Bacteria</taxon>
        <taxon>Bacillati</taxon>
        <taxon>Actinomycetota</taxon>
        <taxon>Actinomycetes</taxon>
        <taxon>Kitasatosporales</taxon>
        <taxon>Streptomycetaceae</taxon>
        <taxon>Streptomyces</taxon>
    </lineage>
</organism>
<reference evidence="1 2" key="1">
    <citation type="submission" date="2023-02" db="EMBL/GenBank/DDBJ databases">
        <authorList>
            <person name="Maleckis M."/>
        </authorList>
    </citation>
    <scope>NUCLEOTIDE SEQUENCE [LARGE SCALE GENOMIC DNA]</scope>
    <source>
        <strain evidence="1 2">P8-A2</strain>
        <plasmid evidence="1">unnamed1</plasmid>
    </source>
</reference>
<keyword evidence="2" id="KW-1185">Reference proteome</keyword>
<geneLocation type="plasmid" evidence="1">
    <name>unnamed1</name>
</geneLocation>
<sequence>MSFDLGFWWEAQSIPPAEAARKYSAMVAGEVGVAGEHPALDVFFGELISQFPDLTEENFESSPWAAPLYRTNECLIVSISYPHQSEVSERLLELSNASGVTCYDPQSGRVHSPVSGNSVTLEFSDGSVIDSPSQDDVTRALNGLSPEDWYLILEIRPGWFIQVGFGAAAGIPADSYVLEVKDGAKDKHFKTVATELPRIIDAFHKFLSGDSTWRVNFQFSRVSY</sequence>
<comment type="caution">
    <text evidence="1">The sequence shown here is derived from an EMBL/GenBank/DDBJ whole genome shotgun (WGS) entry which is preliminary data.</text>
</comment>
<dbReference type="EMBL" id="JARAKF010000003">
    <property type="protein sequence ID" value="MDU9001532.1"/>
    <property type="molecule type" value="Genomic_DNA"/>
</dbReference>
<gene>
    <name evidence="1" type="ORF">PU648_56845</name>
</gene>
<name>A0ABU3V5T6_9ACTN</name>
<accession>A0ABU3V5T6</accession>
<protein>
    <submittedName>
        <fullName evidence="1">Uncharacterized protein</fullName>
    </submittedName>
</protein>
<evidence type="ECO:0000313" key="2">
    <source>
        <dbReference type="Proteomes" id="UP001257627"/>
    </source>
</evidence>
<dbReference type="Proteomes" id="UP001257627">
    <property type="component" value="Unassembled WGS sequence"/>
</dbReference>
<evidence type="ECO:0000313" key="1">
    <source>
        <dbReference type="EMBL" id="MDU9001532.1"/>
    </source>
</evidence>
<proteinExistence type="predicted"/>
<dbReference type="RefSeq" id="WP_266944553.1">
    <property type="nucleotide sequence ID" value="NZ_JAPEMK010000002.1"/>
</dbReference>